<dbReference type="GO" id="GO:0006950">
    <property type="term" value="P:response to stress"/>
    <property type="evidence" value="ECO:0007669"/>
    <property type="project" value="UniProtKB-ARBA"/>
</dbReference>
<accession>A0A6C0C2R2</accession>
<evidence type="ECO:0000256" key="8">
    <source>
        <dbReference type="ARBA" id="ARBA00037868"/>
    </source>
</evidence>
<dbReference type="InterPro" id="IPR029071">
    <property type="entry name" value="Ubiquitin-like_domsf"/>
</dbReference>
<keyword evidence="5" id="KW-0472">Membrane</keyword>
<evidence type="ECO:0000256" key="3">
    <source>
        <dbReference type="ARBA" id="ARBA00022490"/>
    </source>
</evidence>
<dbReference type="GO" id="GO:0031410">
    <property type="term" value="C:cytoplasmic vesicle"/>
    <property type="evidence" value="ECO:0007669"/>
    <property type="project" value="UniProtKB-KW"/>
</dbReference>
<evidence type="ECO:0000256" key="7">
    <source>
        <dbReference type="ARBA" id="ARBA00023329"/>
    </source>
</evidence>
<organism evidence="9">
    <name type="scientific">viral metagenome</name>
    <dbReference type="NCBI Taxonomy" id="1070528"/>
    <lineage>
        <taxon>unclassified sequences</taxon>
        <taxon>metagenomes</taxon>
        <taxon>organismal metagenomes</taxon>
    </lineage>
</organism>
<comment type="similarity">
    <text evidence="2">Belongs to the ATG8 family.</text>
</comment>
<dbReference type="AlphaFoldDB" id="A0A6C0C2R2"/>
<dbReference type="EMBL" id="MN739320">
    <property type="protein sequence ID" value="QHS98666.1"/>
    <property type="molecule type" value="Genomic_DNA"/>
</dbReference>
<dbReference type="InterPro" id="IPR004241">
    <property type="entry name" value="Atg8-like"/>
</dbReference>
<evidence type="ECO:0008006" key="10">
    <source>
        <dbReference type="Google" id="ProtNLM"/>
    </source>
</evidence>
<evidence type="ECO:0000256" key="4">
    <source>
        <dbReference type="ARBA" id="ARBA00023006"/>
    </source>
</evidence>
<keyword evidence="7" id="KW-0968">Cytoplasmic vesicle</keyword>
<keyword evidence="4" id="KW-0072">Autophagy</keyword>
<dbReference type="GO" id="GO:0012505">
    <property type="term" value="C:endomembrane system"/>
    <property type="evidence" value="ECO:0007669"/>
    <property type="project" value="UniProtKB-SubCell"/>
</dbReference>
<evidence type="ECO:0000256" key="5">
    <source>
        <dbReference type="ARBA" id="ARBA00023136"/>
    </source>
</evidence>
<dbReference type="GO" id="GO:0016236">
    <property type="term" value="P:macroautophagy"/>
    <property type="evidence" value="ECO:0007669"/>
    <property type="project" value="UniProtKB-ARBA"/>
</dbReference>
<protein>
    <recommendedName>
        <fullName evidence="10">Autophagy-related protein</fullName>
    </recommendedName>
</protein>
<evidence type="ECO:0000256" key="1">
    <source>
        <dbReference type="ARBA" id="ARBA00004419"/>
    </source>
</evidence>
<dbReference type="SUPFAM" id="SSF54236">
    <property type="entry name" value="Ubiquitin-like"/>
    <property type="match status" value="1"/>
</dbReference>
<evidence type="ECO:0000313" key="9">
    <source>
        <dbReference type="EMBL" id="QHS98666.1"/>
    </source>
</evidence>
<comment type="subcellular location">
    <subcellularLocation>
        <location evidence="1">Cytoplasmic vesicle</location>
        <location evidence="1">Autophagosome</location>
    </subcellularLocation>
    <subcellularLocation>
        <location evidence="8">Endomembrane system</location>
        <topology evidence="8">Lipid-anchor</topology>
    </subcellularLocation>
</comment>
<keyword evidence="3" id="KW-0963">Cytoplasm</keyword>
<dbReference type="Gene3D" id="3.10.20.90">
    <property type="entry name" value="Phosphatidylinositol 3-kinase Catalytic Subunit, Chain A, domain 1"/>
    <property type="match status" value="1"/>
</dbReference>
<dbReference type="PANTHER" id="PTHR10969">
    <property type="entry name" value="MICROTUBULE-ASSOCIATED PROTEINS 1A/1B LIGHT CHAIN 3-RELATED"/>
    <property type="match status" value="1"/>
</dbReference>
<evidence type="ECO:0000256" key="2">
    <source>
        <dbReference type="ARBA" id="ARBA00007293"/>
    </source>
</evidence>
<proteinExistence type="inferred from homology"/>
<dbReference type="GO" id="GO:0005776">
    <property type="term" value="C:autophagosome"/>
    <property type="evidence" value="ECO:0007669"/>
    <property type="project" value="UniProtKB-SubCell"/>
</dbReference>
<evidence type="ECO:0000256" key="6">
    <source>
        <dbReference type="ARBA" id="ARBA00023288"/>
    </source>
</evidence>
<dbReference type="FunFam" id="3.10.20.90:FF:000149">
    <property type="entry name" value="microtubule-associated proteins 1A/1B light chain 3C"/>
    <property type="match status" value="1"/>
</dbReference>
<reference evidence="9" key="1">
    <citation type="journal article" date="2020" name="Nature">
        <title>Giant virus diversity and host interactions through global metagenomics.</title>
        <authorList>
            <person name="Schulz F."/>
            <person name="Roux S."/>
            <person name="Paez-Espino D."/>
            <person name="Jungbluth S."/>
            <person name="Walsh D.A."/>
            <person name="Denef V.J."/>
            <person name="McMahon K.D."/>
            <person name="Konstantinidis K.T."/>
            <person name="Eloe-Fadrosh E.A."/>
            <person name="Kyrpides N.C."/>
            <person name="Woyke T."/>
        </authorList>
    </citation>
    <scope>NUCLEOTIDE SEQUENCE</scope>
    <source>
        <strain evidence="9">GVMAG-M-3300020185-18</strain>
    </source>
</reference>
<sequence>METSLRQLSSSIVHNVKVNINDTLSKNSGFKVKNSFERRYSESQRIREKYPNKIPVICEKGKVGNDIPDIDRKKYLCPDDISIANFMFVIRKRIKLSPEKSIFLFVNDTNLVPTASLLSQVYHEHRDQDGFLYITYNGESTFGA</sequence>
<name>A0A6C0C2R2_9ZZZZ</name>
<keyword evidence="6" id="KW-0449">Lipoprotein</keyword>
<dbReference type="Pfam" id="PF02991">
    <property type="entry name" value="ATG8"/>
    <property type="match status" value="1"/>
</dbReference>